<name>A0A2P2QRP1_RHIMU</name>
<keyword evidence="1" id="KW-1133">Transmembrane helix</keyword>
<protein>
    <submittedName>
        <fullName evidence="2">Uncharacterized protein</fullName>
    </submittedName>
</protein>
<evidence type="ECO:0000256" key="1">
    <source>
        <dbReference type="SAM" id="Phobius"/>
    </source>
</evidence>
<feature type="transmembrane region" description="Helical" evidence="1">
    <location>
        <begin position="12"/>
        <end position="36"/>
    </location>
</feature>
<proteinExistence type="predicted"/>
<dbReference type="EMBL" id="GGEC01089087">
    <property type="protein sequence ID" value="MBX69571.1"/>
    <property type="molecule type" value="Transcribed_RNA"/>
</dbReference>
<keyword evidence="1" id="KW-0472">Membrane</keyword>
<keyword evidence="1" id="KW-0812">Transmembrane</keyword>
<dbReference type="AlphaFoldDB" id="A0A2P2QRP1"/>
<evidence type="ECO:0000313" key="2">
    <source>
        <dbReference type="EMBL" id="MBX69571.1"/>
    </source>
</evidence>
<accession>A0A2P2QRP1</accession>
<sequence>MPTRKVFKYSYTLFSFLSLSSFSFILFYFIATIVSWKVLCIMIEKEPPFVPPLSVFTFSKYFFSIIHCF</sequence>
<reference evidence="2" key="1">
    <citation type="submission" date="2018-02" db="EMBL/GenBank/DDBJ databases">
        <title>Rhizophora mucronata_Transcriptome.</title>
        <authorList>
            <person name="Meera S.P."/>
            <person name="Sreeshan A."/>
            <person name="Augustine A."/>
        </authorList>
    </citation>
    <scope>NUCLEOTIDE SEQUENCE</scope>
    <source>
        <tissue evidence="2">Leaf</tissue>
    </source>
</reference>
<organism evidence="2">
    <name type="scientific">Rhizophora mucronata</name>
    <name type="common">Asiatic mangrove</name>
    <dbReference type="NCBI Taxonomy" id="61149"/>
    <lineage>
        <taxon>Eukaryota</taxon>
        <taxon>Viridiplantae</taxon>
        <taxon>Streptophyta</taxon>
        <taxon>Embryophyta</taxon>
        <taxon>Tracheophyta</taxon>
        <taxon>Spermatophyta</taxon>
        <taxon>Magnoliopsida</taxon>
        <taxon>eudicotyledons</taxon>
        <taxon>Gunneridae</taxon>
        <taxon>Pentapetalae</taxon>
        <taxon>rosids</taxon>
        <taxon>fabids</taxon>
        <taxon>Malpighiales</taxon>
        <taxon>Rhizophoraceae</taxon>
        <taxon>Rhizophora</taxon>
    </lineage>
</organism>